<dbReference type="STRING" id="1192034.CAP_6758"/>
<dbReference type="RefSeq" id="WP_156041297.1">
    <property type="nucleotide sequence ID" value="NZ_ASRX01000059.1"/>
</dbReference>
<dbReference type="OrthoDB" id="5918473at2"/>
<dbReference type="Proteomes" id="UP000019678">
    <property type="component" value="Unassembled WGS sequence"/>
</dbReference>
<dbReference type="EMBL" id="ASRX01000059">
    <property type="protein sequence ID" value="EYF02551.1"/>
    <property type="molecule type" value="Genomic_DNA"/>
</dbReference>
<gene>
    <name evidence="1" type="ORF">CAP_6758</name>
</gene>
<keyword evidence="2" id="KW-1185">Reference proteome</keyword>
<accession>A0A017T212</accession>
<protein>
    <submittedName>
        <fullName evidence="1">Uncharacterized protein</fullName>
    </submittedName>
</protein>
<proteinExistence type="predicted"/>
<organism evidence="1 2">
    <name type="scientific">Chondromyces apiculatus DSM 436</name>
    <dbReference type="NCBI Taxonomy" id="1192034"/>
    <lineage>
        <taxon>Bacteria</taxon>
        <taxon>Pseudomonadati</taxon>
        <taxon>Myxococcota</taxon>
        <taxon>Polyangia</taxon>
        <taxon>Polyangiales</taxon>
        <taxon>Polyangiaceae</taxon>
        <taxon>Chondromyces</taxon>
    </lineage>
</organism>
<evidence type="ECO:0000313" key="1">
    <source>
        <dbReference type="EMBL" id="EYF02551.1"/>
    </source>
</evidence>
<name>A0A017T212_9BACT</name>
<sequence>MIPVRRLEEPEVLQKLGQRWLKAFLKKRESNPKEKPPPNTYNHEEIVSTPKAMSHHYLSCSECNGVKKPNRSIPVSDCVDPCDTSVNSSEHLTFEADLIRARGGSPKGRSTIMKYILDRPELDGRRSRQLRLMVETIMTIQQKMIDEGRKSMTEQELEMLHAFAQPEWPFSLMLSVYLERHRHLLEGPRPASATT</sequence>
<comment type="caution">
    <text evidence="1">The sequence shown here is derived from an EMBL/GenBank/DDBJ whole genome shotgun (WGS) entry which is preliminary data.</text>
</comment>
<reference evidence="1 2" key="1">
    <citation type="submission" date="2013-05" db="EMBL/GenBank/DDBJ databases">
        <title>Genome assembly of Chondromyces apiculatus DSM 436.</title>
        <authorList>
            <person name="Sharma G."/>
            <person name="Khatri I."/>
            <person name="Kaur C."/>
            <person name="Mayilraj S."/>
            <person name="Subramanian S."/>
        </authorList>
    </citation>
    <scope>NUCLEOTIDE SEQUENCE [LARGE SCALE GENOMIC DNA]</scope>
    <source>
        <strain evidence="1 2">DSM 436</strain>
    </source>
</reference>
<evidence type="ECO:0000313" key="2">
    <source>
        <dbReference type="Proteomes" id="UP000019678"/>
    </source>
</evidence>
<dbReference type="AlphaFoldDB" id="A0A017T212"/>